<dbReference type="GO" id="GO:0016020">
    <property type="term" value="C:membrane"/>
    <property type="evidence" value="ECO:0007669"/>
    <property type="project" value="TreeGrafter"/>
</dbReference>
<organism evidence="2 3">
    <name type="scientific">Alteromonas pelagimontana</name>
    <dbReference type="NCBI Taxonomy" id="1858656"/>
    <lineage>
        <taxon>Bacteria</taxon>
        <taxon>Pseudomonadati</taxon>
        <taxon>Pseudomonadota</taxon>
        <taxon>Gammaproteobacteria</taxon>
        <taxon>Alteromonadales</taxon>
        <taxon>Alteromonadaceae</taxon>
        <taxon>Alteromonas/Salinimonas group</taxon>
        <taxon>Alteromonas</taxon>
    </lineage>
</organism>
<dbReference type="AlphaFoldDB" id="A0A6M4MHH2"/>
<dbReference type="PANTHER" id="PTHR43798:SF5">
    <property type="entry name" value="MONOACYLGLYCEROL LIPASE ABHD6"/>
    <property type="match status" value="1"/>
</dbReference>
<keyword evidence="2" id="KW-0378">Hydrolase</keyword>
<feature type="domain" description="AB hydrolase-1" evidence="1">
    <location>
        <begin position="67"/>
        <end position="296"/>
    </location>
</feature>
<dbReference type="KEGG" id="apel:CA267_018790"/>
<evidence type="ECO:0000259" key="1">
    <source>
        <dbReference type="Pfam" id="PF00561"/>
    </source>
</evidence>
<accession>A0A6M4MHH2</accession>
<dbReference type="RefSeq" id="WP_075609368.1">
    <property type="nucleotide sequence ID" value="NZ_CP052766.1"/>
</dbReference>
<proteinExistence type="predicted"/>
<protein>
    <submittedName>
        <fullName evidence="2">Alpha/beta hydrolase</fullName>
    </submittedName>
</protein>
<sequence>MWILFFFGILFLSLYIYTYPRVGDWLLFITQQYRMFKHGFSERCYRVNGMPIAALENNSLKFEGSRPLLIMVHGFSADKSVWLPLASKLKDQFHIVIPDLPGHGDTGYSPQWNYSVKAQAEILCSLIWQLGYQRAHVIGNSMGGHIAAWMARYHESSIASAVLLSPGGLPGVQKSKLDKLMEQGLNPFFVQERGDFRKLLALSMSRPPYMPSIVKDAMAQRYIAKRAQYEHIFRDYSASGYLNSSSMAKTRPPLFIIWGMKDALIHVSAMRNWSDTVPCATQVFHDLGHMPMLEAPKRIYYCLDHFYQKHKDFIKPKPIDKPLNIYRNIP</sequence>
<dbReference type="InterPro" id="IPR029058">
    <property type="entry name" value="AB_hydrolase_fold"/>
</dbReference>
<dbReference type="GO" id="GO:0047372">
    <property type="term" value="F:monoacylglycerol lipase activity"/>
    <property type="evidence" value="ECO:0007669"/>
    <property type="project" value="TreeGrafter"/>
</dbReference>
<dbReference type="InterPro" id="IPR050266">
    <property type="entry name" value="AB_hydrolase_sf"/>
</dbReference>
<gene>
    <name evidence="2" type="ORF">CA267_018790</name>
</gene>
<name>A0A6M4MHH2_9ALTE</name>
<dbReference type="SUPFAM" id="SSF53474">
    <property type="entry name" value="alpha/beta-Hydrolases"/>
    <property type="match status" value="1"/>
</dbReference>
<dbReference type="PANTHER" id="PTHR43798">
    <property type="entry name" value="MONOACYLGLYCEROL LIPASE"/>
    <property type="match status" value="1"/>
</dbReference>
<reference evidence="2 3" key="2">
    <citation type="submission" date="2020-04" db="EMBL/GenBank/DDBJ databases">
        <title>Complete genome sequence of Alteromonas pelagimontana 5.12T.</title>
        <authorList>
            <person name="Sinha R.K."/>
            <person name="Krishnan K.P."/>
            <person name="Kurian J.P."/>
        </authorList>
    </citation>
    <scope>NUCLEOTIDE SEQUENCE [LARGE SCALE GENOMIC DNA]</scope>
    <source>
        <strain evidence="2 3">5.12</strain>
    </source>
</reference>
<dbReference type="Pfam" id="PF00561">
    <property type="entry name" value="Abhydrolase_1"/>
    <property type="match status" value="1"/>
</dbReference>
<evidence type="ECO:0000313" key="3">
    <source>
        <dbReference type="Proteomes" id="UP000219285"/>
    </source>
</evidence>
<dbReference type="OrthoDB" id="9780765at2"/>
<dbReference type="Gene3D" id="3.40.50.1820">
    <property type="entry name" value="alpha/beta hydrolase"/>
    <property type="match status" value="1"/>
</dbReference>
<dbReference type="PRINTS" id="PR00111">
    <property type="entry name" value="ABHYDROLASE"/>
</dbReference>
<evidence type="ECO:0000313" key="2">
    <source>
        <dbReference type="EMBL" id="QJR82651.1"/>
    </source>
</evidence>
<dbReference type="EMBL" id="CP052766">
    <property type="protein sequence ID" value="QJR82651.1"/>
    <property type="molecule type" value="Genomic_DNA"/>
</dbReference>
<keyword evidence="3" id="KW-1185">Reference proteome</keyword>
<dbReference type="InterPro" id="IPR000073">
    <property type="entry name" value="AB_hydrolase_1"/>
</dbReference>
<dbReference type="GO" id="GO:0046464">
    <property type="term" value="P:acylglycerol catabolic process"/>
    <property type="evidence" value="ECO:0007669"/>
    <property type="project" value="TreeGrafter"/>
</dbReference>
<reference evidence="3" key="1">
    <citation type="submission" date="2014-12" db="EMBL/GenBank/DDBJ databases">
        <title>Complete genome sequence of a multi-drug resistant Klebsiella pneumoniae.</title>
        <authorList>
            <person name="Hua X."/>
            <person name="Chen Q."/>
            <person name="Li X."/>
            <person name="Feng Y."/>
            <person name="Ruan Z."/>
            <person name="Yu Y."/>
        </authorList>
    </citation>
    <scope>NUCLEOTIDE SEQUENCE [LARGE SCALE GENOMIC DNA]</scope>
    <source>
        <strain evidence="3">5.12</strain>
    </source>
</reference>
<dbReference type="Proteomes" id="UP000219285">
    <property type="component" value="Chromosome"/>
</dbReference>